<evidence type="ECO:0000313" key="3">
    <source>
        <dbReference type="Proteomes" id="UP000221165"/>
    </source>
</evidence>
<dbReference type="AlphaFoldDB" id="A0A2C6KEC1"/>
<accession>A0A2C6KEC1</accession>
<dbReference type="RefSeq" id="XP_067916570.1">
    <property type="nucleotide sequence ID" value="XM_068071454.1"/>
</dbReference>
<dbReference type="EMBL" id="MIGC01010983">
    <property type="protein sequence ID" value="PHJ14835.1"/>
    <property type="molecule type" value="Genomic_DNA"/>
</dbReference>
<dbReference type="VEuPathDB" id="ToxoDB:CSUI_011355"/>
<feature type="compositionally biased region" description="Basic and acidic residues" evidence="1">
    <location>
        <begin position="9"/>
        <end position="25"/>
    </location>
</feature>
<gene>
    <name evidence="2" type="ORF">CSUI_011355</name>
</gene>
<keyword evidence="3" id="KW-1185">Reference proteome</keyword>
<protein>
    <submittedName>
        <fullName evidence="2">Uncharacterized protein</fullName>
    </submittedName>
</protein>
<dbReference type="GeneID" id="94434665"/>
<evidence type="ECO:0000313" key="2">
    <source>
        <dbReference type="EMBL" id="PHJ14835.1"/>
    </source>
</evidence>
<sequence length="59" mass="6864">MAVFSEGDQPERSLKRKREQSDRYYEGSSATNDEAQRRFPGILWSCTLVFPVCGELHKR</sequence>
<evidence type="ECO:0000256" key="1">
    <source>
        <dbReference type="SAM" id="MobiDB-lite"/>
    </source>
</evidence>
<comment type="caution">
    <text evidence="2">The sequence shown here is derived from an EMBL/GenBank/DDBJ whole genome shotgun (WGS) entry which is preliminary data.</text>
</comment>
<feature type="region of interest" description="Disordered" evidence="1">
    <location>
        <begin position="1"/>
        <end position="32"/>
    </location>
</feature>
<proteinExistence type="predicted"/>
<dbReference type="Proteomes" id="UP000221165">
    <property type="component" value="Unassembled WGS sequence"/>
</dbReference>
<organism evidence="2 3">
    <name type="scientific">Cystoisospora suis</name>
    <dbReference type="NCBI Taxonomy" id="483139"/>
    <lineage>
        <taxon>Eukaryota</taxon>
        <taxon>Sar</taxon>
        <taxon>Alveolata</taxon>
        <taxon>Apicomplexa</taxon>
        <taxon>Conoidasida</taxon>
        <taxon>Coccidia</taxon>
        <taxon>Eucoccidiorida</taxon>
        <taxon>Eimeriorina</taxon>
        <taxon>Sarcocystidae</taxon>
        <taxon>Cystoisospora</taxon>
    </lineage>
</organism>
<reference evidence="2 3" key="1">
    <citation type="journal article" date="2017" name="Int. J. Parasitol.">
        <title>The genome of the protozoan parasite Cystoisospora suis and a reverse vaccinology approach to identify vaccine candidates.</title>
        <authorList>
            <person name="Palmieri N."/>
            <person name="Shrestha A."/>
            <person name="Ruttkowski B."/>
            <person name="Beck T."/>
            <person name="Vogl C."/>
            <person name="Tomley F."/>
            <person name="Blake D.P."/>
            <person name="Joachim A."/>
        </authorList>
    </citation>
    <scope>NUCLEOTIDE SEQUENCE [LARGE SCALE GENOMIC DNA]</scope>
    <source>
        <strain evidence="2 3">Wien I</strain>
    </source>
</reference>
<name>A0A2C6KEC1_9APIC</name>